<dbReference type="Gene3D" id="3.90.180.10">
    <property type="entry name" value="Medium-chain alcohol dehydrogenases, catalytic domain"/>
    <property type="match status" value="1"/>
</dbReference>
<sequence>MRICGAVLETIGAQTPFADSKPITVSELELGEPGPGELRVRIEAAGLCHSDLSVVDGNRVRPVPMLLGHEAAGRVEAIGPGDSDLQIGQRVVMTFLPRCGRCAGCATDGRTPCESGSLANNTGELLNGGRRLLRDGAEVNHHLGVSAFATHAVVDRHSVVPVDDDVPPEVAAVLGCAVLTGGGALLNSAKPGPSDRIMVVGLGGVGMAAVLVAAALRTDTGGEVIAVDTVPEKLKTAVELGATAAYTPQQIADENIQAEAVIEAAGNIRAFETAVAATAPGGVTVTVGLPAPDARASVSPLALVAQGRSIIGSYLGSAVPSRDIPVFVRMWREGKLPVERLVSSHIRLEDINQAMDALASGHALRQIITFD</sequence>
<dbReference type="SUPFAM" id="SSF50129">
    <property type="entry name" value="GroES-like"/>
    <property type="match status" value="2"/>
</dbReference>
<dbReference type="OrthoDB" id="334894at2"/>
<organism evidence="7 8">
    <name type="scientific">Nocardia yunnanensis</name>
    <dbReference type="NCBI Taxonomy" id="2382165"/>
    <lineage>
        <taxon>Bacteria</taxon>
        <taxon>Bacillati</taxon>
        <taxon>Actinomycetota</taxon>
        <taxon>Actinomycetes</taxon>
        <taxon>Mycobacteriales</taxon>
        <taxon>Nocardiaceae</taxon>
        <taxon>Nocardia</taxon>
    </lineage>
</organism>
<keyword evidence="5" id="KW-0560">Oxidoreductase</keyword>
<keyword evidence="3" id="KW-0479">Metal-binding</keyword>
<comment type="similarity">
    <text evidence="2">Belongs to the zinc-containing alcohol dehydrogenase family.</text>
</comment>
<dbReference type="PANTHER" id="PTHR43350">
    <property type="entry name" value="NAD-DEPENDENT ALCOHOL DEHYDROGENASE"/>
    <property type="match status" value="1"/>
</dbReference>
<evidence type="ECO:0000256" key="5">
    <source>
        <dbReference type="ARBA" id="ARBA00023002"/>
    </source>
</evidence>
<dbReference type="InterPro" id="IPR013154">
    <property type="entry name" value="ADH-like_N"/>
</dbReference>
<keyword evidence="4" id="KW-0862">Zinc</keyword>
<evidence type="ECO:0000313" key="8">
    <source>
        <dbReference type="Proteomes" id="UP000267164"/>
    </source>
</evidence>
<dbReference type="AlphaFoldDB" id="A0A386ZIB7"/>
<dbReference type="EMBL" id="CP032568">
    <property type="protein sequence ID" value="AYF77271.1"/>
    <property type="molecule type" value="Genomic_DNA"/>
</dbReference>
<evidence type="ECO:0000256" key="4">
    <source>
        <dbReference type="ARBA" id="ARBA00022833"/>
    </source>
</evidence>
<evidence type="ECO:0000259" key="6">
    <source>
        <dbReference type="SMART" id="SM00829"/>
    </source>
</evidence>
<dbReference type="PANTHER" id="PTHR43350:SF21">
    <property type="entry name" value="S-NITROSOMYCOTHIOL REDUCTASE MSCR"/>
    <property type="match status" value="1"/>
</dbReference>
<evidence type="ECO:0000256" key="3">
    <source>
        <dbReference type="ARBA" id="ARBA00022723"/>
    </source>
</evidence>
<dbReference type="InterPro" id="IPR011032">
    <property type="entry name" value="GroES-like_sf"/>
</dbReference>
<dbReference type="KEGG" id="nyu:D7D52_29485"/>
<keyword evidence="8" id="KW-1185">Reference proteome</keyword>
<protein>
    <submittedName>
        <fullName evidence="7">Alcohol dehydrogenase</fullName>
    </submittedName>
</protein>
<name>A0A386ZIB7_9NOCA</name>
<dbReference type="InterPro" id="IPR036291">
    <property type="entry name" value="NAD(P)-bd_dom_sf"/>
</dbReference>
<feature type="domain" description="Enoyl reductase (ER)" evidence="6">
    <location>
        <begin position="18"/>
        <end position="368"/>
    </location>
</feature>
<evidence type="ECO:0000313" key="7">
    <source>
        <dbReference type="EMBL" id="AYF77271.1"/>
    </source>
</evidence>
<dbReference type="Pfam" id="PF00107">
    <property type="entry name" value="ADH_zinc_N"/>
    <property type="match status" value="1"/>
</dbReference>
<reference evidence="7 8" key="1">
    <citation type="submission" date="2018-09" db="EMBL/GenBank/DDBJ databases">
        <title>Nocardia yunnanensis sp. nov., an actinomycete isolated from a soil sample.</title>
        <authorList>
            <person name="Zhang J."/>
        </authorList>
    </citation>
    <scope>NUCLEOTIDE SEQUENCE [LARGE SCALE GENOMIC DNA]</scope>
    <source>
        <strain evidence="7 8">CFHS0054</strain>
    </source>
</reference>
<dbReference type="Proteomes" id="UP000267164">
    <property type="component" value="Chromosome"/>
</dbReference>
<dbReference type="GO" id="GO:0046872">
    <property type="term" value="F:metal ion binding"/>
    <property type="evidence" value="ECO:0007669"/>
    <property type="project" value="UniProtKB-KW"/>
</dbReference>
<dbReference type="SUPFAM" id="SSF51735">
    <property type="entry name" value="NAD(P)-binding Rossmann-fold domains"/>
    <property type="match status" value="1"/>
</dbReference>
<accession>A0A386ZIB7</accession>
<evidence type="ECO:0000256" key="1">
    <source>
        <dbReference type="ARBA" id="ARBA00001947"/>
    </source>
</evidence>
<dbReference type="GO" id="GO:0016491">
    <property type="term" value="F:oxidoreductase activity"/>
    <property type="evidence" value="ECO:0007669"/>
    <property type="project" value="UniProtKB-KW"/>
</dbReference>
<comment type="cofactor">
    <cofactor evidence="1">
        <name>Zn(2+)</name>
        <dbReference type="ChEBI" id="CHEBI:29105"/>
    </cofactor>
</comment>
<gene>
    <name evidence="7" type="ORF">D7D52_29485</name>
</gene>
<dbReference type="InterPro" id="IPR013149">
    <property type="entry name" value="ADH-like_C"/>
</dbReference>
<dbReference type="Pfam" id="PF08240">
    <property type="entry name" value="ADH_N"/>
    <property type="match status" value="1"/>
</dbReference>
<evidence type="ECO:0000256" key="2">
    <source>
        <dbReference type="ARBA" id="ARBA00008072"/>
    </source>
</evidence>
<proteinExistence type="inferred from homology"/>
<dbReference type="SMART" id="SM00829">
    <property type="entry name" value="PKS_ER"/>
    <property type="match status" value="1"/>
</dbReference>
<dbReference type="Gene3D" id="3.40.50.720">
    <property type="entry name" value="NAD(P)-binding Rossmann-like Domain"/>
    <property type="match status" value="1"/>
</dbReference>
<dbReference type="InterPro" id="IPR020843">
    <property type="entry name" value="ER"/>
</dbReference>
<dbReference type="RefSeq" id="WP_120741571.1">
    <property type="nucleotide sequence ID" value="NZ_CP032568.1"/>
</dbReference>